<feature type="compositionally biased region" description="Low complexity" evidence="1">
    <location>
        <begin position="195"/>
        <end position="209"/>
    </location>
</feature>
<dbReference type="Proteomes" id="UP000297452">
    <property type="component" value="Unassembled WGS sequence"/>
</dbReference>
<protein>
    <recommendedName>
        <fullName evidence="4">Zn(2)-C6 fungal-type domain-containing protein</fullName>
    </recommendedName>
</protein>
<reference evidence="2 3" key="1">
    <citation type="submission" date="2017-12" db="EMBL/GenBank/DDBJ databases">
        <title>Comparative genomics of Botrytis spp.</title>
        <authorList>
            <person name="Valero-Jimenez C.A."/>
            <person name="Tapia P."/>
            <person name="Veloso J."/>
            <person name="Silva-Moreno E."/>
            <person name="Staats M."/>
            <person name="Valdes J.H."/>
            <person name="Van Kan J.A.L."/>
        </authorList>
    </citation>
    <scope>NUCLEOTIDE SEQUENCE [LARGE SCALE GENOMIC DNA]</scope>
    <source>
        <strain evidence="2 3">MUCL2120</strain>
    </source>
</reference>
<proteinExistence type="predicted"/>
<gene>
    <name evidence="2" type="ORF">BOTNAR_0073g00150</name>
</gene>
<organism evidence="2 3">
    <name type="scientific">Botryotinia narcissicola</name>
    <dbReference type="NCBI Taxonomy" id="278944"/>
    <lineage>
        <taxon>Eukaryota</taxon>
        <taxon>Fungi</taxon>
        <taxon>Dikarya</taxon>
        <taxon>Ascomycota</taxon>
        <taxon>Pezizomycotina</taxon>
        <taxon>Leotiomycetes</taxon>
        <taxon>Helotiales</taxon>
        <taxon>Sclerotiniaceae</taxon>
        <taxon>Botryotinia</taxon>
    </lineage>
</organism>
<accession>A0A4Z1J2N2</accession>
<name>A0A4Z1J2N2_9HELO</name>
<comment type="caution">
    <text evidence="2">The sequence shown here is derived from an EMBL/GenBank/DDBJ whole genome shotgun (WGS) entry which is preliminary data.</text>
</comment>
<feature type="compositionally biased region" description="Polar residues" evidence="1">
    <location>
        <begin position="210"/>
        <end position="229"/>
    </location>
</feature>
<feature type="compositionally biased region" description="Polar residues" evidence="1">
    <location>
        <begin position="327"/>
        <end position="345"/>
    </location>
</feature>
<dbReference type="Gene3D" id="4.10.240.10">
    <property type="entry name" value="Zn(2)-C6 fungal-type DNA-binding domain"/>
    <property type="match status" value="1"/>
</dbReference>
<keyword evidence="3" id="KW-1185">Reference proteome</keyword>
<dbReference type="SUPFAM" id="SSF57701">
    <property type="entry name" value="Zn2/Cys6 DNA-binding domain"/>
    <property type="match status" value="1"/>
</dbReference>
<feature type="compositionally biased region" description="Low complexity" evidence="1">
    <location>
        <begin position="313"/>
        <end position="326"/>
    </location>
</feature>
<dbReference type="GO" id="GO:0008270">
    <property type="term" value="F:zinc ion binding"/>
    <property type="evidence" value="ECO:0007669"/>
    <property type="project" value="InterPro"/>
</dbReference>
<feature type="region of interest" description="Disordered" evidence="1">
    <location>
        <begin position="313"/>
        <end position="345"/>
    </location>
</feature>
<feature type="compositionally biased region" description="Low complexity" evidence="1">
    <location>
        <begin position="159"/>
        <end position="170"/>
    </location>
</feature>
<evidence type="ECO:0000256" key="1">
    <source>
        <dbReference type="SAM" id="MobiDB-lite"/>
    </source>
</evidence>
<dbReference type="GO" id="GO:0000981">
    <property type="term" value="F:DNA-binding transcription factor activity, RNA polymerase II-specific"/>
    <property type="evidence" value="ECO:0007669"/>
    <property type="project" value="InterPro"/>
</dbReference>
<evidence type="ECO:0000313" key="2">
    <source>
        <dbReference type="EMBL" id="TGO65890.1"/>
    </source>
</evidence>
<sequence length="439" mass="47496">MNACGVSPRRFACDRCRGQELQCIRERTDQQDCDRCFRADAECRISPVFRVRSYVDDTVSASTKSIAGKARVQKSLQVQSQVTTQQAVIDTAIVTETADSSGSLGHTALMNIFETSQSSLPVPMYPTGFSDTISDMHWAAEDSLFSGLILPDETDQTFNSSGNSGTGSSTESYPSQAPTYTADLPSRTTPSLILSPQTASSTSTSNSQNLECSSHKTSATISENNNSCETPEDQVARCISIDKNEEATIVQHLARTNLDLVSQLSRIDKGTSTAVVEMLVEPIDETKSPRTRLDDILNSTRDFLQALSLLADSSDRPSASSPQSSSGTVPSPIHTSNTIRPDLQNSTKDYAYTLSGSDESSTSSPLDKSGDLQTSILSQIITSLFEQIERILGLPREYRIEPGEIRPDGFASGGLLSSEEMLGIVNFAFQERESGQSES</sequence>
<dbReference type="OrthoDB" id="4222821at2759"/>
<evidence type="ECO:0008006" key="4">
    <source>
        <dbReference type="Google" id="ProtNLM"/>
    </source>
</evidence>
<feature type="region of interest" description="Disordered" evidence="1">
    <location>
        <begin position="155"/>
        <end position="232"/>
    </location>
</feature>
<evidence type="ECO:0000313" key="3">
    <source>
        <dbReference type="Proteomes" id="UP000297452"/>
    </source>
</evidence>
<dbReference type="AlphaFoldDB" id="A0A4Z1J2N2"/>
<dbReference type="InterPro" id="IPR036864">
    <property type="entry name" value="Zn2-C6_fun-type_DNA-bd_sf"/>
</dbReference>
<dbReference type="EMBL" id="PQXJ01000073">
    <property type="protein sequence ID" value="TGO65890.1"/>
    <property type="molecule type" value="Genomic_DNA"/>
</dbReference>
<dbReference type="STRING" id="278944.A0A4Z1J2N2"/>